<evidence type="ECO:0000256" key="2">
    <source>
        <dbReference type="SAM" id="Phobius"/>
    </source>
</evidence>
<dbReference type="EMBL" id="JAUSVY010000007">
    <property type="protein sequence ID" value="MDQ0506319.1"/>
    <property type="molecule type" value="Genomic_DNA"/>
</dbReference>
<keyword evidence="2" id="KW-0812">Transmembrane</keyword>
<dbReference type="PANTHER" id="PTHR34300:SF1">
    <property type="entry name" value="QUEUOSINE PRECURSOR TRANSPORTER"/>
    <property type="match status" value="1"/>
</dbReference>
<evidence type="ECO:0000256" key="1">
    <source>
        <dbReference type="NCBIfam" id="TIGR00697"/>
    </source>
</evidence>
<keyword evidence="2" id="KW-0472">Membrane</keyword>
<accession>A0ABU0LGP6</accession>
<dbReference type="NCBIfam" id="TIGR00697">
    <property type="entry name" value="queuosine precursor transporter"/>
    <property type="match status" value="1"/>
</dbReference>
<reference evidence="3 4" key="1">
    <citation type="submission" date="2023-07" db="EMBL/GenBank/DDBJ databases">
        <title>Genomic Encyclopedia of Type Strains, Phase IV (KMG-IV): sequencing the most valuable type-strain genomes for metagenomic binning, comparative biology and taxonomic classification.</title>
        <authorList>
            <person name="Goeker M."/>
        </authorList>
    </citation>
    <scope>NUCLEOTIDE SEQUENCE [LARGE SCALE GENOMIC DNA]</scope>
    <source>
        <strain evidence="3 4">DSM 3770</strain>
    </source>
</reference>
<name>A0ABU0LGP6_XANAG</name>
<keyword evidence="2" id="KW-1133">Transmembrane helix</keyword>
<feature type="transmembrane region" description="Helical" evidence="2">
    <location>
        <begin position="54"/>
        <end position="70"/>
    </location>
</feature>
<feature type="transmembrane region" description="Helical" evidence="2">
    <location>
        <begin position="132"/>
        <end position="152"/>
    </location>
</feature>
<comment type="caution">
    <text evidence="3">The sequence shown here is derived from an EMBL/GenBank/DDBJ whole genome shotgun (WGS) entry which is preliminary data.</text>
</comment>
<dbReference type="Proteomes" id="UP001241747">
    <property type="component" value="Unassembled WGS sequence"/>
</dbReference>
<dbReference type="PANTHER" id="PTHR34300">
    <property type="entry name" value="QUEUOSINE PRECURSOR TRANSPORTER-RELATED"/>
    <property type="match status" value="1"/>
</dbReference>
<protein>
    <recommendedName>
        <fullName evidence="1">Queuosine precursor transporter</fullName>
    </recommendedName>
</protein>
<dbReference type="RefSeq" id="WP_237345741.1">
    <property type="nucleotide sequence ID" value="NZ_JABWGX010000012.1"/>
</dbReference>
<dbReference type="Pfam" id="PF02592">
    <property type="entry name" value="Vut_1"/>
    <property type="match status" value="1"/>
</dbReference>
<organism evidence="3 4">
    <name type="scientific">Xanthobacter agilis</name>
    <dbReference type="NCBI Taxonomy" id="47492"/>
    <lineage>
        <taxon>Bacteria</taxon>
        <taxon>Pseudomonadati</taxon>
        <taxon>Pseudomonadota</taxon>
        <taxon>Alphaproteobacteria</taxon>
        <taxon>Hyphomicrobiales</taxon>
        <taxon>Xanthobacteraceae</taxon>
        <taxon>Xanthobacter</taxon>
    </lineage>
</organism>
<sequence>MCAAVLAANILVQIPFTPFGLEDYLTYGAFTYPFTFLVNDLTNRRLGLVRTRQVIYVGFGLALALSALLASPRIALASGTAFIVAQLLDATVFSALRQKAWWMPPALSGGLSSALDTWVFFTLAFSGTDLPWTNWAVADYLVKMAMVALFLAPYRYLIGRMSAWTPPTDDTTTSPAEA</sequence>
<evidence type="ECO:0000313" key="3">
    <source>
        <dbReference type="EMBL" id="MDQ0506319.1"/>
    </source>
</evidence>
<evidence type="ECO:0000313" key="4">
    <source>
        <dbReference type="Proteomes" id="UP001241747"/>
    </source>
</evidence>
<proteinExistence type="predicted"/>
<gene>
    <name evidence="3" type="ORF">QOZ94_003128</name>
</gene>
<dbReference type="InterPro" id="IPR003744">
    <property type="entry name" value="YhhQ"/>
</dbReference>
<keyword evidence="4" id="KW-1185">Reference proteome</keyword>